<evidence type="ECO:0000256" key="3">
    <source>
        <dbReference type="SAM" id="Coils"/>
    </source>
</evidence>
<reference evidence="5 6" key="1">
    <citation type="submission" date="2014-04" db="EMBL/GenBank/DDBJ databases">
        <title>Evolutionary Origins and Diversification of the Mycorrhizal Mutualists.</title>
        <authorList>
            <consortium name="DOE Joint Genome Institute"/>
            <consortium name="Mycorrhizal Genomics Consortium"/>
            <person name="Kohler A."/>
            <person name="Kuo A."/>
            <person name="Nagy L.G."/>
            <person name="Floudas D."/>
            <person name="Copeland A."/>
            <person name="Barry K.W."/>
            <person name="Cichocki N."/>
            <person name="Veneault-Fourrey C."/>
            <person name="LaButti K."/>
            <person name="Lindquist E.A."/>
            <person name="Lipzen A."/>
            <person name="Lundell T."/>
            <person name="Morin E."/>
            <person name="Murat C."/>
            <person name="Riley R."/>
            <person name="Ohm R."/>
            <person name="Sun H."/>
            <person name="Tunlid A."/>
            <person name="Henrissat B."/>
            <person name="Grigoriev I.V."/>
            <person name="Hibbett D.S."/>
            <person name="Martin F."/>
        </authorList>
    </citation>
    <scope>NUCLEOTIDE SEQUENCE [LARGE SCALE GENOMIC DNA]</scope>
    <source>
        <strain evidence="5 6">Koide BX008</strain>
    </source>
</reference>
<proteinExistence type="inferred from homology"/>
<evidence type="ECO:0000313" key="5">
    <source>
        <dbReference type="EMBL" id="KIL71654.1"/>
    </source>
</evidence>
<evidence type="ECO:0000256" key="4">
    <source>
        <dbReference type="SAM" id="MobiDB-lite"/>
    </source>
</evidence>
<dbReference type="HOGENOM" id="CLU_052711_0_0_1"/>
<keyword evidence="2 3" id="KW-0175">Coiled coil</keyword>
<feature type="region of interest" description="Disordered" evidence="4">
    <location>
        <begin position="302"/>
        <end position="346"/>
    </location>
</feature>
<gene>
    <name evidence="5" type="ORF">M378DRAFT_6361</name>
</gene>
<evidence type="ECO:0000256" key="2">
    <source>
        <dbReference type="ARBA" id="ARBA00023054"/>
    </source>
</evidence>
<dbReference type="OrthoDB" id="21214at2759"/>
<dbReference type="AlphaFoldDB" id="A0A0C2TW60"/>
<dbReference type="PANTHER" id="PTHR39472:SF1">
    <property type="entry name" value="EXPRESSED PROTEIN"/>
    <property type="match status" value="1"/>
</dbReference>
<keyword evidence="6" id="KW-1185">Reference proteome</keyword>
<feature type="region of interest" description="Disordered" evidence="4">
    <location>
        <begin position="393"/>
        <end position="419"/>
    </location>
</feature>
<evidence type="ECO:0000256" key="1">
    <source>
        <dbReference type="ARBA" id="ARBA00005537"/>
    </source>
</evidence>
<feature type="region of interest" description="Disordered" evidence="4">
    <location>
        <begin position="14"/>
        <end position="51"/>
    </location>
</feature>
<dbReference type="InterPro" id="IPR008555">
    <property type="entry name" value="SIKE"/>
</dbReference>
<name>A0A0C2TW60_AMAMK</name>
<feature type="compositionally biased region" description="Low complexity" evidence="4">
    <location>
        <begin position="37"/>
        <end position="46"/>
    </location>
</feature>
<sequence length="441" mass="48943">MALRAASTLALVHKSGVSSGTQPHPSIVEPKFRRAAADSSSRTSTPITPPSMETDLLRALQLIQELSDQIAQNHKMASSLYAQTVVVKKDQASVVTSGFSLRRFNVDISKETFESELERRNARLNLENQALLHENKQLDSLMKEYETTLETVMSKFRNHSYTGQRHEHTLTRHYEILIHTRETQAQSPDMSYNVQTVMSLHRIAFLLGCLLRCANGEELEQPYLEPEHFRPEQPYIDLTELEALVDKIGDDWWIQREVEIARLEKENEELRRMLKIDAQTMQESGVTLDVNRYDYGRTIARRPMQQQQQQQQPSSTPPNGDPKLPWVENDGQPQGPGPGGQRMTELQPGMRMGSQVRRSGIIGGGGQQRGLLVSGGMASTGGNGAGNGRTFSLGIGPPPSTGGGGGQQAIWSNPPAVSPAPPLVVERVVERPWLSGLDLSR</sequence>
<accession>A0A0C2TW60</accession>
<dbReference type="EMBL" id="KN818222">
    <property type="protein sequence ID" value="KIL71654.1"/>
    <property type="molecule type" value="Genomic_DNA"/>
</dbReference>
<dbReference type="PANTHER" id="PTHR39472">
    <property type="entry name" value="EXPRESSED PROTEIN"/>
    <property type="match status" value="1"/>
</dbReference>
<dbReference type="InParanoid" id="A0A0C2TW60"/>
<evidence type="ECO:0000313" key="6">
    <source>
        <dbReference type="Proteomes" id="UP000054549"/>
    </source>
</evidence>
<protein>
    <submittedName>
        <fullName evidence="5">Uncharacterized protein</fullName>
    </submittedName>
</protein>
<dbReference type="STRING" id="946122.A0A0C2TW60"/>
<dbReference type="Pfam" id="PF05769">
    <property type="entry name" value="SIKE"/>
    <property type="match status" value="1"/>
</dbReference>
<dbReference type="Proteomes" id="UP000054549">
    <property type="component" value="Unassembled WGS sequence"/>
</dbReference>
<organism evidence="5 6">
    <name type="scientific">Amanita muscaria (strain Koide BX008)</name>
    <dbReference type="NCBI Taxonomy" id="946122"/>
    <lineage>
        <taxon>Eukaryota</taxon>
        <taxon>Fungi</taxon>
        <taxon>Dikarya</taxon>
        <taxon>Basidiomycota</taxon>
        <taxon>Agaricomycotina</taxon>
        <taxon>Agaricomycetes</taxon>
        <taxon>Agaricomycetidae</taxon>
        <taxon>Agaricales</taxon>
        <taxon>Pluteineae</taxon>
        <taxon>Amanitaceae</taxon>
        <taxon>Amanita</taxon>
    </lineage>
</organism>
<feature type="coiled-coil region" evidence="3">
    <location>
        <begin position="114"/>
        <end position="148"/>
    </location>
</feature>
<comment type="similarity">
    <text evidence="1">Belongs to the SIKE family.</text>
</comment>